<evidence type="ECO:0000256" key="2">
    <source>
        <dbReference type="ARBA" id="ARBA00004754"/>
    </source>
</evidence>
<evidence type="ECO:0000313" key="8">
    <source>
        <dbReference type="EMBL" id="MFD1722009.1"/>
    </source>
</evidence>
<evidence type="ECO:0000256" key="3">
    <source>
        <dbReference type="ARBA" id="ARBA00012257"/>
    </source>
</evidence>
<accession>A0ABW4LIZ4</accession>
<dbReference type="InterPro" id="IPR017595">
    <property type="entry name" value="OHCU_decarboxylase-2"/>
</dbReference>
<reference evidence="9" key="1">
    <citation type="journal article" date="2019" name="Int. J. Syst. Evol. Microbiol.">
        <title>The Global Catalogue of Microorganisms (GCM) 10K type strain sequencing project: providing services to taxonomists for standard genome sequencing and annotation.</title>
        <authorList>
            <consortium name="The Broad Institute Genomics Platform"/>
            <consortium name="The Broad Institute Genome Sequencing Center for Infectious Disease"/>
            <person name="Wu L."/>
            <person name="Ma J."/>
        </authorList>
    </citation>
    <scope>NUCLEOTIDE SEQUENCE [LARGE SCALE GENOMIC DNA]</scope>
    <source>
        <strain evidence="9">CGMCC 1.12471</strain>
    </source>
</reference>
<keyword evidence="9" id="KW-1185">Reference proteome</keyword>
<gene>
    <name evidence="8" type="primary">uraD</name>
    <name evidence="8" type="ORF">ACFSBI_10640</name>
</gene>
<evidence type="ECO:0000256" key="5">
    <source>
        <dbReference type="ARBA" id="ARBA00022793"/>
    </source>
</evidence>
<keyword evidence="4" id="KW-0659">Purine metabolism</keyword>
<feature type="domain" description="Oxo-4-hydroxy-4-carboxy-5-ureidoimidazoline decarboxylase" evidence="7">
    <location>
        <begin position="5"/>
        <end position="154"/>
    </location>
</feature>
<name>A0ABW4LIZ4_9MICO</name>
<evidence type="ECO:0000256" key="1">
    <source>
        <dbReference type="ARBA" id="ARBA00001163"/>
    </source>
</evidence>
<dbReference type="EC" id="4.1.1.97" evidence="3"/>
<protein>
    <recommendedName>
        <fullName evidence="3">2-oxo-4-hydroxy-4-carboxy-5-ureidoimidazoline decarboxylase</fullName>
        <ecNumber evidence="3">4.1.1.97</ecNumber>
    </recommendedName>
</protein>
<dbReference type="InterPro" id="IPR018020">
    <property type="entry name" value="OHCU_decarboxylase"/>
</dbReference>
<comment type="caution">
    <text evidence="8">The sequence shown here is derived from an EMBL/GenBank/DDBJ whole genome shotgun (WGS) entry which is preliminary data.</text>
</comment>
<dbReference type="InterPro" id="IPR036778">
    <property type="entry name" value="OHCU_decarboxylase_sf"/>
</dbReference>
<dbReference type="PANTHER" id="PTHR43466:SF1">
    <property type="entry name" value="2-OXO-4-HYDROXY-4-CARBOXY-5-UREIDOIMIDAZOLINE DECARBOXYLASE-RELATED"/>
    <property type="match status" value="1"/>
</dbReference>
<dbReference type="GO" id="GO:0051997">
    <property type="term" value="F:2-oxo-4-hydroxy-4-carboxy-5-ureidoimidazoline decarboxylase activity"/>
    <property type="evidence" value="ECO:0007669"/>
    <property type="project" value="UniProtKB-EC"/>
</dbReference>
<proteinExistence type="predicted"/>
<dbReference type="PANTHER" id="PTHR43466">
    <property type="entry name" value="2-OXO-4-HYDROXY-4-CARBOXY-5-UREIDOIMIDAZOLINE DECARBOXYLASE-RELATED"/>
    <property type="match status" value="1"/>
</dbReference>
<dbReference type="SUPFAM" id="SSF158694">
    <property type="entry name" value="UraD-Like"/>
    <property type="match status" value="1"/>
</dbReference>
<comment type="catalytic activity">
    <reaction evidence="1">
        <text>5-hydroxy-2-oxo-4-ureido-2,5-dihydro-1H-imidazole-5-carboxylate + H(+) = (S)-allantoin + CO2</text>
        <dbReference type="Rhea" id="RHEA:26301"/>
        <dbReference type="ChEBI" id="CHEBI:15378"/>
        <dbReference type="ChEBI" id="CHEBI:15678"/>
        <dbReference type="ChEBI" id="CHEBI:16526"/>
        <dbReference type="ChEBI" id="CHEBI:58639"/>
        <dbReference type="EC" id="4.1.1.97"/>
    </reaction>
</comment>
<evidence type="ECO:0000256" key="4">
    <source>
        <dbReference type="ARBA" id="ARBA00022631"/>
    </source>
</evidence>
<dbReference type="Proteomes" id="UP001597347">
    <property type="component" value="Unassembled WGS sequence"/>
</dbReference>
<sequence>MIDTSTDRARERLAAALGSRRWVDEVAGRGPYDSVAALVEAGDAAARRLTDEDLDEAVAHHPRIGERASGDGTAVRLSADEQAGLGRAEEGLDAAIARGNAVYEERFGRVFLIRAAGRSRQEILDELQRRLKQDPADETAEAKDQLRQIAALRLGALFEEDA</sequence>
<dbReference type="RefSeq" id="WP_377934749.1">
    <property type="nucleotide sequence ID" value="NZ_JBHUEA010000015.1"/>
</dbReference>
<keyword evidence="6 8" id="KW-0456">Lyase</keyword>
<dbReference type="Gene3D" id="1.10.3330.10">
    <property type="entry name" value="Oxo-4-hydroxy-4-carboxy-5-ureidoimidazoline decarboxylase"/>
    <property type="match status" value="1"/>
</dbReference>
<comment type="pathway">
    <text evidence="2">Purine metabolism; urate degradation; (S)-allantoin from urate: step 3/3.</text>
</comment>
<keyword evidence="5" id="KW-0210">Decarboxylase</keyword>
<dbReference type="NCBIfam" id="TIGR03180">
    <property type="entry name" value="UraD_2"/>
    <property type="match status" value="1"/>
</dbReference>
<dbReference type="EMBL" id="JBHUEA010000015">
    <property type="protein sequence ID" value="MFD1722009.1"/>
    <property type="molecule type" value="Genomic_DNA"/>
</dbReference>
<evidence type="ECO:0000259" key="7">
    <source>
        <dbReference type="Pfam" id="PF09349"/>
    </source>
</evidence>
<organism evidence="8 9">
    <name type="scientific">Amnibacterium endophyticum</name>
    <dbReference type="NCBI Taxonomy" id="2109337"/>
    <lineage>
        <taxon>Bacteria</taxon>
        <taxon>Bacillati</taxon>
        <taxon>Actinomycetota</taxon>
        <taxon>Actinomycetes</taxon>
        <taxon>Micrococcales</taxon>
        <taxon>Microbacteriaceae</taxon>
        <taxon>Amnibacterium</taxon>
    </lineage>
</organism>
<evidence type="ECO:0000313" key="9">
    <source>
        <dbReference type="Proteomes" id="UP001597347"/>
    </source>
</evidence>
<evidence type="ECO:0000256" key="6">
    <source>
        <dbReference type="ARBA" id="ARBA00023239"/>
    </source>
</evidence>
<dbReference type="Pfam" id="PF09349">
    <property type="entry name" value="OHCU_decarbox"/>
    <property type="match status" value="1"/>
</dbReference>
<dbReference type="NCBIfam" id="NF010372">
    <property type="entry name" value="PRK13798.1"/>
    <property type="match status" value="1"/>
</dbReference>